<evidence type="ECO:0000259" key="9">
    <source>
        <dbReference type="Pfam" id="PF13231"/>
    </source>
</evidence>
<evidence type="ECO:0000256" key="1">
    <source>
        <dbReference type="ARBA" id="ARBA00004651"/>
    </source>
</evidence>
<gene>
    <name evidence="10" type="ORF">I1A42_14320</name>
</gene>
<keyword evidence="6 8" id="KW-1133">Transmembrane helix</keyword>
<dbReference type="InterPro" id="IPR038731">
    <property type="entry name" value="RgtA/B/C-like"/>
</dbReference>
<dbReference type="InterPro" id="IPR050297">
    <property type="entry name" value="LipidA_mod_glycosyltrf_83"/>
</dbReference>
<keyword evidence="5 8" id="KW-0812">Transmembrane</keyword>
<dbReference type="EMBL" id="JADPMR010000003">
    <property type="protein sequence ID" value="MBF9001663.1"/>
    <property type="molecule type" value="Genomic_DNA"/>
</dbReference>
<comment type="subcellular location">
    <subcellularLocation>
        <location evidence="1">Cell membrane</location>
        <topology evidence="1">Multi-pass membrane protein</topology>
    </subcellularLocation>
</comment>
<feature type="transmembrane region" description="Helical" evidence="8">
    <location>
        <begin position="423"/>
        <end position="445"/>
    </location>
</feature>
<evidence type="ECO:0000256" key="4">
    <source>
        <dbReference type="ARBA" id="ARBA00022679"/>
    </source>
</evidence>
<sequence length="573" mass="66481">MFKSLSDRFYSDDYHKVLSLLLILAFIIIAMGIGLRGPWPADEPRFAEAAKEMVVSGNWFFPLRGGELYPDKPPIFMWAIAFFYWLTKSIYWSFLIPNALAGLLTLVCVYDIAAKLWNVRVARNAFLLLLTIPQFVLQAKSAQIDAMVTCWITVAMYGFIRHYFIKQSWFWYGISWAFMGLGIITKGVGFLPIFFLIPALTYSIRGGQTSAKRAVGEILFGIICMLLVLSAWFFPMLHWVEVSHNPDYIAYRDNILFKQTAERYADSWTHLKPWYHFILEVIPGFWFPMSLFLFSKSFWKKYHDDKVVRSLLIWVVLVVFFFSMSPGKRGVYILPAVPMLALCFSQWISEQSVERWIQRLIKGVCWIFNLAFFVIAILLLNHNKGLIKNLGDNPNITGFAIFFIAAGVIWFAINWFMHHKQAICQFGALMAATWILYSSWGYVLLDPIRTPAKDVMENAAKAIGPNGQLAIVNYREQFLLYSPVELTQFSYLASVEDQYRNAWRWIQEHPNRYVIGRDNEGLVCFDADKAKYIGEAHRRDWYLFDRDSILPNCDEPTKVKRYVMPFAKHAVTD</sequence>
<dbReference type="PANTHER" id="PTHR33908">
    <property type="entry name" value="MANNOSYLTRANSFERASE YKCB-RELATED"/>
    <property type="match status" value="1"/>
</dbReference>
<feature type="transmembrane region" description="Helical" evidence="8">
    <location>
        <begin position="176"/>
        <end position="202"/>
    </location>
</feature>
<dbReference type="Pfam" id="PF13231">
    <property type="entry name" value="PMT_2"/>
    <property type="match status" value="1"/>
</dbReference>
<evidence type="ECO:0000256" key="5">
    <source>
        <dbReference type="ARBA" id="ARBA00022692"/>
    </source>
</evidence>
<feature type="transmembrane region" description="Helical" evidence="8">
    <location>
        <begin position="360"/>
        <end position="380"/>
    </location>
</feature>
<evidence type="ECO:0000256" key="8">
    <source>
        <dbReference type="SAM" id="Phobius"/>
    </source>
</evidence>
<organism evidence="10 11">
    <name type="scientific">Vibrio nitrifigilis</name>
    <dbReference type="NCBI Taxonomy" id="2789781"/>
    <lineage>
        <taxon>Bacteria</taxon>
        <taxon>Pseudomonadati</taxon>
        <taxon>Pseudomonadota</taxon>
        <taxon>Gammaproteobacteria</taxon>
        <taxon>Vibrionales</taxon>
        <taxon>Vibrionaceae</taxon>
        <taxon>Vibrio</taxon>
    </lineage>
</organism>
<feature type="transmembrane region" description="Helical" evidence="8">
    <location>
        <begin position="144"/>
        <end position="164"/>
    </location>
</feature>
<evidence type="ECO:0000313" key="10">
    <source>
        <dbReference type="EMBL" id="MBF9001663.1"/>
    </source>
</evidence>
<protein>
    <submittedName>
        <fullName evidence="10">Glycosyltransferase family 39 protein</fullName>
    </submittedName>
</protein>
<keyword evidence="4" id="KW-0808">Transferase</keyword>
<evidence type="ECO:0000256" key="2">
    <source>
        <dbReference type="ARBA" id="ARBA00022475"/>
    </source>
</evidence>
<dbReference type="Proteomes" id="UP000597206">
    <property type="component" value="Unassembled WGS sequence"/>
</dbReference>
<evidence type="ECO:0000313" key="11">
    <source>
        <dbReference type="Proteomes" id="UP000597206"/>
    </source>
</evidence>
<feature type="transmembrane region" description="Helical" evidence="8">
    <location>
        <begin position="214"/>
        <end position="234"/>
    </location>
</feature>
<keyword evidence="3" id="KW-0328">Glycosyltransferase</keyword>
<dbReference type="PANTHER" id="PTHR33908:SF3">
    <property type="entry name" value="UNDECAPRENYL PHOSPHATE-ALPHA-4-AMINO-4-DEOXY-L-ARABINOSE ARABINOSYL TRANSFERASE"/>
    <property type="match status" value="1"/>
</dbReference>
<feature type="transmembrane region" description="Helical" evidence="8">
    <location>
        <begin position="396"/>
        <end position="416"/>
    </location>
</feature>
<feature type="transmembrane region" description="Helical" evidence="8">
    <location>
        <begin position="330"/>
        <end position="348"/>
    </location>
</feature>
<feature type="transmembrane region" description="Helical" evidence="8">
    <location>
        <begin position="307"/>
        <end position="324"/>
    </location>
</feature>
<evidence type="ECO:0000256" key="6">
    <source>
        <dbReference type="ARBA" id="ARBA00022989"/>
    </source>
</evidence>
<evidence type="ECO:0000256" key="7">
    <source>
        <dbReference type="ARBA" id="ARBA00023136"/>
    </source>
</evidence>
<keyword evidence="7 8" id="KW-0472">Membrane</keyword>
<dbReference type="RefSeq" id="WP_196123885.1">
    <property type="nucleotide sequence ID" value="NZ_JADPMR010000003.1"/>
</dbReference>
<reference evidence="10 11" key="1">
    <citation type="submission" date="2020-11" db="EMBL/GenBank/DDBJ databases">
        <title>Vibrio nitrifigilis sp. nov., a marine nitrogen-fixing bacterium isolated from the lagoon sediment of an islet inside an atoll.</title>
        <authorList>
            <person name="Wang L.-T."/>
            <person name="Shieh W.Y."/>
        </authorList>
    </citation>
    <scope>NUCLEOTIDE SEQUENCE [LARGE SCALE GENOMIC DNA]</scope>
    <source>
        <strain evidence="10 11">NFV-1</strain>
    </source>
</reference>
<feature type="domain" description="Glycosyltransferase RgtA/B/C/D-like" evidence="9">
    <location>
        <begin position="71"/>
        <end position="229"/>
    </location>
</feature>
<keyword evidence="11" id="KW-1185">Reference proteome</keyword>
<name>A0ABS0GGV5_9VIBR</name>
<feature type="transmembrane region" description="Helical" evidence="8">
    <location>
        <begin position="274"/>
        <end position="295"/>
    </location>
</feature>
<accession>A0ABS0GGV5</accession>
<feature type="transmembrane region" description="Helical" evidence="8">
    <location>
        <begin position="17"/>
        <end position="35"/>
    </location>
</feature>
<proteinExistence type="predicted"/>
<comment type="caution">
    <text evidence="10">The sequence shown here is derived from an EMBL/GenBank/DDBJ whole genome shotgun (WGS) entry which is preliminary data.</text>
</comment>
<evidence type="ECO:0000256" key="3">
    <source>
        <dbReference type="ARBA" id="ARBA00022676"/>
    </source>
</evidence>
<keyword evidence="2" id="KW-1003">Cell membrane</keyword>